<dbReference type="AlphaFoldDB" id="A0A6G0ZNG9"/>
<reference evidence="2 3" key="1">
    <citation type="submission" date="2019-08" db="EMBL/GenBank/DDBJ databases">
        <title>Whole genome of Aphis craccivora.</title>
        <authorList>
            <person name="Voronova N.V."/>
            <person name="Shulinski R.S."/>
            <person name="Bandarenka Y.V."/>
            <person name="Zhorov D.G."/>
            <person name="Warner D."/>
        </authorList>
    </citation>
    <scope>NUCLEOTIDE SEQUENCE [LARGE SCALE GENOMIC DNA]</scope>
    <source>
        <strain evidence="2">180601</strain>
        <tissue evidence="2">Whole Body</tissue>
    </source>
</reference>
<proteinExistence type="predicted"/>
<protein>
    <submittedName>
        <fullName evidence="2">Uncharacterized protein</fullName>
    </submittedName>
</protein>
<comment type="caution">
    <text evidence="2">The sequence shown here is derived from an EMBL/GenBank/DDBJ whole genome shotgun (WGS) entry which is preliminary data.</text>
</comment>
<accession>A0A6G0ZNG9</accession>
<evidence type="ECO:0000313" key="3">
    <source>
        <dbReference type="Proteomes" id="UP000478052"/>
    </source>
</evidence>
<organism evidence="2 3">
    <name type="scientific">Aphis craccivora</name>
    <name type="common">Cowpea aphid</name>
    <dbReference type="NCBI Taxonomy" id="307492"/>
    <lineage>
        <taxon>Eukaryota</taxon>
        <taxon>Metazoa</taxon>
        <taxon>Ecdysozoa</taxon>
        <taxon>Arthropoda</taxon>
        <taxon>Hexapoda</taxon>
        <taxon>Insecta</taxon>
        <taxon>Pterygota</taxon>
        <taxon>Neoptera</taxon>
        <taxon>Paraneoptera</taxon>
        <taxon>Hemiptera</taxon>
        <taxon>Sternorrhyncha</taxon>
        <taxon>Aphidomorpha</taxon>
        <taxon>Aphidoidea</taxon>
        <taxon>Aphididae</taxon>
        <taxon>Aphidini</taxon>
        <taxon>Aphis</taxon>
        <taxon>Aphis</taxon>
    </lineage>
</organism>
<gene>
    <name evidence="2" type="ORF">FWK35_00007108</name>
</gene>
<sequence>MSSRNFVVNNYCRFGNVTRIPVLLVTKIHIEQRLSTHTTIGFGEQQTQCTPVTERSDASVHCGDCCERIATGGLDIVDGGGERGPNPTAANGVDTGTATTPPPPPNQKSNVIIREIGMR</sequence>
<feature type="region of interest" description="Disordered" evidence="1">
    <location>
        <begin position="77"/>
        <end position="110"/>
    </location>
</feature>
<evidence type="ECO:0000256" key="1">
    <source>
        <dbReference type="SAM" id="MobiDB-lite"/>
    </source>
</evidence>
<keyword evidence="3" id="KW-1185">Reference proteome</keyword>
<dbReference type="EMBL" id="VUJU01000135">
    <property type="protein sequence ID" value="KAF0772785.1"/>
    <property type="molecule type" value="Genomic_DNA"/>
</dbReference>
<evidence type="ECO:0000313" key="2">
    <source>
        <dbReference type="EMBL" id="KAF0772785.1"/>
    </source>
</evidence>
<dbReference type="Proteomes" id="UP000478052">
    <property type="component" value="Unassembled WGS sequence"/>
</dbReference>
<name>A0A6G0ZNG9_APHCR</name>